<dbReference type="EMBL" id="CP036279">
    <property type="protein sequence ID" value="QDU62086.1"/>
    <property type="molecule type" value="Genomic_DNA"/>
</dbReference>
<name>A0A518B564_9BACT</name>
<dbReference type="RefSeq" id="WP_145258589.1">
    <property type="nucleotide sequence ID" value="NZ_CP036279.1"/>
</dbReference>
<proteinExistence type="predicted"/>
<sequence>MSLLNLLNTNATSMLEHVVAFTGDRMKVIASNIANIDTPQYRMRDLDAKSFDRELAGALKRSERVNANLPMVDLPSVDQVASFEASADSPDAQKLRGIVFHDDNDRSVEKLMVAMQRNADRNSQAANLLRNQVRLLRSIIAEQVNT</sequence>
<keyword evidence="3" id="KW-1185">Reference proteome</keyword>
<accession>A0A518B564</accession>
<gene>
    <name evidence="2" type="ORF">Pan216_29520</name>
</gene>
<dbReference type="AlphaFoldDB" id="A0A518B564"/>
<evidence type="ECO:0000313" key="3">
    <source>
        <dbReference type="Proteomes" id="UP000317093"/>
    </source>
</evidence>
<keyword evidence="2" id="KW-0282">Flagellum</keyword>
<evidence type="ECO:0000259" key="1">
    <source>
        <dbReference type="Pfam" id="PF00460"/>
    </source>
</evidence>
<dbReference type="Pfam" id="PF00460">
    <property type="entry name" value="Flg_bb_rod"/>
    <property type="match status" value="1"/>
</dbReference>
<dbReference type="OrthoDB" id="269850at2"/>
<evidence type="ECO:0000313" key="2">
    <source>
        <dbReference type="EMBL" id="QDU62086.1"/>
    </source>
</evidence>
<organism evidence="2 3">
    <name type="scientific">Kolteria novifilia</name>
    <dbReference type="NCBI Taxonomy" id="2527975"/>
    <lineage>
        <taxon>Bacteria</taxon>
        <taxon>Pseudomonadati</taxon>
        <taxon>Planctomycetota</taxon>
        <taxon>Planctomycetia</taxon>
        <taxon>Kolteriales</taxon>
        <taxon>Kolteriaceae</taxon>
        <taxon>Kolteria</taxon>
    </lineage>
</organism>
<dbReference type="KEGG" id="knv:Pan216_29520"/>
<keyword evidence="2" id="KW-0969">Cilium</keyword>
<keyword evidence="2" id="KW-0966">Cell projection</keyword>
<protein>
    <submittedName>
        <fullName evidence="2">Flagellar basal body rod protein FlgB</fullName>
    </submittedName>
</protein>
<dbReference type="InterPro" id="IPR001444">
    <property type="entry name" value="Flag_bb_rod_N"/>
</dbReference>
<reference evidence="2 3" key="1">
    <citation type="submission" date="2019-02" db="EMBL/GenBank/DDBJ databases">
        <title>Deep-cultivation of Planctomycetes and their phenomic and genomic characterization uncovers novel biology.</title>
        <authorList>
            <person name="Wiegand S."/>
            <person name="Jogler M."/>
            <person name="Boedeker C."/>
            <person name="Pinto D."/>
            <person name="Vollmers J."/>
            <person name="Rivas-Marin E."/>
            <person name="Kohn T."/>
            <person name="Peeters S.H."/>
            <person name="Heuer A."/>
            <person name="Rast P."/>
            <person name="Oberbeckmann S."/>
            <person name="Bunk B."/>
            <person name="Jeske O."/>
            <person name="Meyerdierks A."/>
            <person name="Storesund J.E."/>
            <person name="Kallscheuer N."/>
            <person name="Luecker S."/>
            <person name="Lage O.M."/>
            <person name="Pohl T."/>
            <person name="Merkel B.J."/>
            <person name="Hornburger P."/>
            <person name="Mueller R.-W."/>
            <person name="Bruemmer F."/>
            <person name="Labrenz M."/>
            <person name="Spormann A.M."/>
            <person name="Op den Camp H."/>
            <person name="Overmann J."/>
            <person name="Amann R."/>
            <person name="Jetten M.S.M."/>
            <person name="Mascher T."/>
            <person name="Medema M.H."/>
            <person name="Devos D.P."/>
            <person name="Kaster A.-K."/>
            <person name="Ovreas L."/>
            <person name="Rohde M."/>
            <person name="Galperin M.Y."/>
            <person name="Jogler C."/>
        </authorList>
    </citation>
    <scope>NUCLEOTIDE SEQUENCE [LARGE SCALE GENOMIC DNA]</scope>
    <source>
        <strain evidence="2 3">Pan216</strain>
    </source>
</reference>
<dbReference type="Proteomes" id="UP000317093">
    <property type="component" value="Chromosome"/>
</dbReference>
<feature type="domain" description="Flagellar basal body rod protein N-terminal" evidence="1">
    <location>
        <begin position="25"/>
        <end position="41"/>
    </location>
</feature>